<feature type="transmembrane region" description="Helical" evidence="6">
    <location>
        <begin position="42"/>
        <end position="63"/>
    </location>
</feature>
<keyword evidence="9" id="KW-1185">Reference proteome</keyword>
<evidence type="ECO:0000259" key="7">
    <source>
        <dbReference type="Pfam" id="PF06305"/>
    </source>
</evidence>
<keyword evidence="4 6" id="KW-0472">Membrane</keyword>
<name>A0A2T1EQY1_9CYAN</name>
<dbReference type="EMBL" id="PVWK01000010">
    <property type="protein sequence ID" value="PSB35162.1"/>
    <property type="molecule type" value="Genomic_DNA"/>
</dbReference>
<dbReference type="AlphaFoldDB" id="A0A2T1EQY1"/>
<dbReference type="GO" id="GO:0005886">
    <property type="term" value="C:plasma membrane"/>
    <property type="evidence" value="ECO:0007669"/>
    <property type="project" value="InterPro"/>
</dbReference>
<accession>A0A2T1EQY1</accession>
<evidence type="ECO:0000256" key="4">
    <source>
        <dbReference type="ARBA" id="ARBA00023136"/>
    </source>
</evidence>
<comment type="caution">
    <text evidence="8">The sequence shown here is derived from an EMBL/GenBank/DDBJ whole genome shotgun (WGS) entry which is preliminary data.</text>
</comment>
<evidence type="ECO:0000313" key="9">
    <source>
        <dbReference type="Proteomes" id="UP000239576"/>
    </source>
</evidence>
<sequence length="123" mass="13781">MRQINFVIIFVICLALVLFGIENTDPAVIRIAQGIELQAPLAVELIMAMGVGAVLAWVFSVWAQLQRAIDSGKDLRVRDVRIQELEENVERYKAEIEEQQRLLPAAKTRQGDTQEAETGAYAQ</sequence>
<dbReference type="Proteomes" id="UP000239576">
    <property type="component" value="Unassembled WGS sequence"/>
</dbReference>
<evidence type="ECO:0000256" key="1">
    <source>
        <dbReference type="ARBA" id="ARBA00022475"/>
    </source>
</evidence>
<reference evidence="9" key="1">
    <citation type="submission" date="2018-02" db="EMBL/GenBank/DDBJ databases">
        <authorList>
            <person name="Moore K."/>
            <person name="Momper L."/>
        </authorList>
    </citation>
    <scope>NUCLEOTIDE SEQUENCE [LARGE SCALE GENOMIC DNA]</scope>
    <source>
        <strain evidence="9">ULC18</strain>
    </source>
</reference>
<keyword evidence="3 6" id="KW-1133">Transmembrane helix</keyword>
<dbReference type="InterPro" id="IPR010445">
    <property type="entry name" value="LapA_dom"/>
</dbReference>
<evidence type="ECO:0000256" key="2">
    <source>
        <dbReference type="ARBA" id="ARBA00022692"/>
    </source>
</evidence>
<evidence type="ECO:0000256" key="6">
    <source>
        <dbReference type="SAM" id="Phobius"/>
    </source>
</evidence>
<proteinExistence type="predicted"/>
<evidence type="ECO:0000256" key="5">
    <source>
        <dbReference type="SAM" id="MobiDB-lite"/>
    </source>
</evidence>
<reference evidence="8 9" key="2">
    <citation type="submission" date="2018-03" db="EMBL/GenBank/DDBJ databases">
        <title>The ancient ancestry and fast evolution of plastids.</title>
        <authorList>
            <person name="Moore K.R."/>
            <person name="Magnabosco C."/>
            <person name="Momper L."/>
            <person name="Gold D.A."/>
            <person name="Bosak T."/>
            <person name="Fournier G.P."/>
        </authorList>
    </citation>
    <scope>NUCLEOTIDE SEQUENCE [LARGE SCALE GENOMIC DNA]</scope>
    <source>
        <strain evidence="8 9">ULC18</strain>
    </source>
</reference>
<evidence type="ECO:0000313" key="8">
    <source>
        <dbReference type="EMBL" id="PSB35162.1"/>
    </source>
</evidence>
<keyword evidence="2 6" id="KW-0812">Transmembrane</keyword>
<feature type="region of interest" description="Disordered" evidence="5">
    <location>
        <begin position="103"/>
        <end position="123"/>
    </location>
</feature>
<dbReference type="Pfam" id="PF06305">
    <property type="entry name" value="LapA_dom"/>
    <property type="match status" value="1"/>
</dbReference>
<organism evidence="8 9">
    <name type="scientific">Stenomitos frigidus ULC18</name>
    <dbReference type="NCBI Taxonomy" id="2107698"/>
    <lineage>
        <taxon>Bacteria</taxon>
        <taxon>Bacillati</taxon>
        <taxon>Cyanobacteriota</taxon>
        <taxon>Cyanophyceae</taxon>
        <taxon>Leptolyngbyales</taxon>
        <taxon>Leptolyngbyaceae</taxon>
        <taxon>Stenomitos</taxon>
    </lineage>
</organism>
<keyword evidence="1" id="KW-1003">Cell membrane</keyword>
<feature type="domain" description="Lipopolysaccharide assembly protein A" evidence="7">
    <location>
        <begin position="22"/>
        <end position="69"/>
    </location>
</feature>
<protein>
    <submittedName>
        <fullName evidence="8">DUF1049 domain-containing protein</fullName>
    </submittedName>
</protein>
<dbReference type="RefSeq" id="WP_106254518.1">
    <property type="nucleotide sequence ID" value="NZ_CAWNSW010000022.1"/>
</dbReference>
<evidence type="ECO:0000256" key="3">
    <source>
        <dbReference type="ARBA" id="ARBA00022989"/>
    </source>
</evidence>
<gene>
    <name evidence="8" type="ORF">C7B82_01350</name>
</gene>
<dbReference type="OrthoDB" id="530861at2"/>